<keyword evidence="2" id="KW-1185">Reference proteome</keyword>
<dbReference type="Proteomes" id="UP000318521">
    <property type="component" value="Unassembled WGS sequence"/>
</dbReference>
<dbReference type="EMBL" id="VLXZ01000010">
    <property type="protein sequence ID" value="TSB45573.1"/>
    <property type="molecule type" value="Genomic_DNA"/>
</dbReference>
<sequence length="179" mass="20631">MALQAETLVEEWFNRNGYFTIRGLKDKIEEIDILAVKNIGGNNWDCIHCEVQVSIRPVGYISKLTAQVMSELQVLKNTSAKIRNEQQLKLCAAQWVENKFFSPKKQLLRDKLMSSGNWRYQFIYGNVKDPIELTYIARQGVQIISFRNVLDELCTKRTEFDFSGSSAGDLVEIINFINE</sequence>
<dbReference type="AlphaFoldDB" id="A0A553ZVW9"/>
<proteinExistence type="predicted"/>
<reference evidence="1 2" key="1">
    <citation type="submission" date="2019-07" db="EMBL/GenBank/DDBJ databases">
        <authorList>
            <person name="Park Y.J."/>
            <person name="Jeong S.E."/>
            <person name="Jung H.S."/>
        </authorList>
    </citation>
    <scope>NUCLEOTIDE SEQUENCE [LARGE SCALE GENOMIC DNA]</scope>
    <source>
        <strain evidence="2">P16(2019)</strain>
    </source>
</reference>
<gene>
    <name evidence="1" type="ORF">FN960_15500</name>
</gene>
<evidence type="ECO:0000313" key="1">
    <source>
        <dbReference type="EMBL" id="TSB45573.1"/>
    </source>
</evidence>
<comment type="caution">
    <text evidence="1">The sequence shown here is derived from an EMBL/GenBank/DDBJ whole genome shotgun (WGS) entry which is preliminary data.</text>
</comment>
<evidence type="ECO:0000313" key="2">
    <source>
        <dbReference type="Proteomes" id="UP000318521"/>
    </source>
</evidence>
<dbReference type="OrthoDB" id="2617460at2"/>
<dbReference type="RefSeq" id="WP_143849762.1">
    <property type="nucleotide sequence ID" value="NZ_VLXZ01000010.1"/>
</dbReference>
<name>A0A553ZVW9_9BACI</name>
<accession>A0A553ZVW9</accession>
<organism evidence="1 2">
    <name type="scientific">Alkalicoccobacillus porphyridii</name>
    <dbReference type="NCBI Taxonomy" id="2597270"/>
    <lineage>
        <taxon>Bacteria</taxon>
        <taxon>Bacillati</taxon>
        <taxon>Bacillota</taxon>
        <taxon>Bacilli</taxon>
        <taxon>Bacillales</taxon>
        <taxon>Bacillaceae</taxon>
        <taxon>Alkalicoccobacillus</taxon>
    </lineage>
</organism>
<protein>
    <submittedName>
        <fullName evidence="1">Uncharacterized protein</fullName>
    </submittedName>
</protein>